<dbReference type="Proteomes" id="UP000094056">
    <property type="component" value="Unassembled WGS sequence"/>
</dbReference>
<feature type="domain" description="PEGA" evidence="1">
    <location>
        <begin position="30"/>
        <end position="76"/>
    </location>
</feature>
<organism evidence="2 3">
    <name type="scientific">Candidatus Scalindua rubra</name>
    <dbReference type="NCBI Taxonomy" id="1872076"/>
    <lineage>
        <taxon>Bacteria</taxon>
        <taxon>Pseudomonadati</taxon>
        <taxon>Planctomycetota</taxon>
        <taxon>Candidatus Brocadiia</taxon>
        <taxon>Candidatus Brocadiales</taxon>
        <taxon>Candidatus Scalinduaceae</taxon>
        <taxon>Candidatus Scalindua</taxon>
    </lineage>
</organism>
<name>A0A1E3X2X3_9BACT</name>
<evidence type="ECO:0000259" key="1">
    <source>
        <dbReference type="Pfam" id="PF08308"/>
    </source>
</evidence>
<comment type="caution">
    <text evidence="2">The sequence shown here is derived from an EMBL/GenBank/DDBJ whole genome shotgun (WGS) entry which is preliminary data.</text>
</comment>
<dbReference type="PROSITE" id="PS51257">
    <property type="entry name" value="PROKAR_LIPOPROTEIN"/>
    <property type="match status" value="1"/>
</dbReference>
<proteinExistence type="predicted"/>
<evidence type="ECO:0000313" key="3">
    <source>
        <dbReference type="Proteomes" id="UP000094056"/>
    </source>
</evidence>
<gene>
    <name evidence="2" type="ORF">SCARUB_04918</name>
</gene>
<dbReference type="EMBL" id="MAYW01000314">
    <property type="protein sequence ID" value="ODS29981.1"/>
    <property type="molecule type" value="Genomic_DNA"/>
</dbReference>
<dbReference type="Pfam" id="PF08308">
    <property type="entry name" value="PEGA"/>
    <property type="match status" value="1"/>
</dbReference>
<sequence length="162" mass="17851">MKKMITGIVMIVSILLISGCATLFTGTSDDIYINSNPSGAEIMIGGLKVGKTPATITVKRPGFNDKEVVLKLDGYERRTFILKKNFNAVAILNLAGILGWAIDFATGSIYKYEPKSYEIDLEPLAYNIDDLPRDKFGRIEIPNDNQAIMVVDSETGVQLLFK</sequence>
<evidence type="ECO:0000313" key="2">
    <source>
        <dbReference type="EMBL" id="ODS29981.1"/>
    </source>
</evidence>
<reference evidence="2 3" key="1">
    <citation type="submission" date="2016-07" db="EMBL/GenBank/DDBJ databases">
        <title>Draft genome of Scalindua rubra, obtained from a brine-seawater interface in the Red Sea, sheds light on salt adaptation in anammox bacteria.</title>
        <authorList>
            <person name="Speth D.R."/>
            <person name="Lagkouvardos I."/>
            <person name="Wang Y."/>
            <person name="Qian P.-Y."/>
            <person name="Dutilh B.E."/>
            <person name="Jetten M.S."/>
        </authorList>
    </citation>
    <scope>NUCLEOTIDE SEQUENCE [LARGE SCALE GENOMIC DNA]</scope>
    <source>
        <strain evidence="2">BSI-1</strain>
    </source>
</reference>
<protein>
    <submittedName>
        <fullName evidence="2">PEGA domain protein</fullName>
    </submittedName>
</protein>
<dbReference type="InterPro" id="IPR013229">
    <property type="entry name" value="PEGA"/>
</dbReference>
<dbReference type="AlphaFoldDB" id="A0A1E3X2X3"/>
<accession>A0A1E3X2X3</accession>